<dbReference type="GO" id="GO:0032131">
    <property type="term" value="F:alkylated DNA binding"/>
    <property type="evidence" value="ECO:0007669"/>
    <property type="project" value="TreeGrafter"/>
</dbReference>
<feature type="domain" description="HhH-GPD" evidence="5">
    <location>
        <begin position="28"/>
        <end position="180"/>
    </location>
</feature>
<evidence type="ECO:0000256" key="3">
    <source>
        <dbReference type="ARBA" id="ARBA00022763"/>
    </source>
</evidence>
<dbReference type="GO" id="GO:0006307">
    <property type="term" value="P:DNA alkylation repair"/>
    <property type="evidence" value="ECO:0007669"/>
    <property type="project" value="TreeGrafter"/>
</dbReference>
<dbReference type="GO" id="GO:0043916">
    <property type="term" value="F:DNA-7-methylguanine glycosylase activity"/>
    <property type="evidence" value="ECO:0007669"/>
    <property type="project" value="TreeGrafter"/>
</dbReference>
<reference evidence="6 7" key="1">
    <citation type="submission" date="2020-08" db="EMBL/GenBank/DDBJ databases">
        <title>Genomic Encyclopedia of Type Strains, Phase III (KMG-III): the genomes of soil and plant-associated and newly described type strains.</title>
        <authorList>
            <person name="Whitman W."/>
        </authorList>
    </citation>
    <scope>NUCLEOTIDE SEQUENCE [LARGE SCALE GENOMIC DNA]</scope>
    <source>
        <strain evidence="6 7">CECT 8075</strain>
    </source>
</reference>
<dbReference type="EC" id="3.2.2.21" evidence="2"/>
<dbReference type="EMBL" id="JACHXU010000001">
    <property type="protein sequence ID" value="MBB3204253.1"/>
    <property type="molecule type" value="Genomic_DNA"/>
</dbReference>
<dbReference type="InterPro" id="IPR003265">
    <property type="entry name" value="HhH-GPD_domain"/>
</dbReference>
<keyword evidence="7" id="KW-1185">Reference proteome</keyword>
<evidence type="ECO:0000256" key="1">
    <source>
        <dbReference type="ARBA" id="ARBA00000086"/>
    </source>
</evidence>
<dbReference type="Proteomes" id="UP000536179">
    <property type="component" value="Unassembled WGS sequence"/>
</dbReference>
<dbReference type="RefSeq" id="WP_246418935.1">
    <property type="nucleotide sequence ID" value="NZ_JACHXU010000001.1"/>
</dbReference>
<dbReference type="InterPro" id="IPR011257">
    <property type="entry name" value="DNA_glycosylase"/>
</dbReference>
<name>A0A7W5DUF6_9BACT</name>
<dbReference type="PANTHER" id="PTHR43003:SF5">
    <property type="entry name" value="DNA-3-METHYLADENINE GLYCOSYLASE"/>
    <property type="match status" value="1"/>
</dbReference>
<dbReference type="CDD" id="cd00056">
    <property type="entry name" value="ENDO3c"/>
    <property type="match status" value="1"/>
</dbReference>
<evidence type="ECO:0000313" key="7">
    <source>
        <dbReference type="Proteomes" id="UP000536179"/>
    </source>
</evidence>
<evidence type="ECO:0000256" key="4">
    <source>
        <dbReference type="ARBA" id="ARBA00023204"/>
    </source>
</evidence>
<dbReference type="Pfam" id="PF00730">
    <property type="entry name" value="HhH-GPD"/>
    <property type="match status" value="1"/>
</dbReference>
<protein>
    <recommendedName>
        <fullName evidence="2">DNA-3-methyladenine glycosylase II</fullName>
        <ecNumber evidence="2">3.2.2.21</ecNumber>
    </recommendedName>
</protein>
<accession>A0A7W5DUF6</accession>
<keyword evidence="6" id="KW-0378">Hydrolase</keyword>
<organism evidence="6 7">
    <name type="scientific">Aporhodopirellula rubra</name>
    <dbReference type="NCBI Taxonomy" id="980271"/>
    <lineage>
        <taxon>Bacteria</taxon>
        <taxon>Pseudomonadati</taxon>
        <taxon>Planctomycetota</taxon>
        <taxon>Planctomycetia</taxon>
        <taxon>Pirellulales</taxon>
        <taxon>Pirellulaceae</taxon>
        <taxon>Aporhodopirellula</taxon>
    </lineage>
</organism>
<keyword evidence="4" id="KW-0234">DNA repair</keyword>
<dbReference type="InterPro" id="IPR051912">
    <property type="entry name" value="Alkylbase_DNA_Glycosylase/TA"/>
</dbReference>
<comment type="caution">
    <text evidence="6">The sequence shown here is derived from an EMBL/GenBank/DDBJ whole genome shotgun (WGS) entry which is preliminary data.</text>
</comment>
<dbReference type="SMART" id="SM00478">
    <property type="entry name" value="ENDO3c"/>
    <property type="match status" value="1"/>
</dbReference>
<sequence>MKAVRERVGDPLAWTRPPTFATLVRIILEQQVSLASAKVTFDRLKAACGGVINAKRIAGLSDADLRRCGLSRQKARYVTLLADDVRRREFSVTGLATMADDGVRQSITARMGLGNWTADIFLLMALRRDDILPVGDLALVKGIQELDPSVGSTLEAICERAEIWRPYRSAATKMIWTLYLFNRNR</sequence>
<keyword evidence="3" id="KW-0227">DNA damage</keyword>
<dbReference type="Gene3D" id="1.10.1670.40">
    <property type="match status" value="1"/>
</dbReference>
<dbReference type="GO" id="GO:0008725">
    <property type="term" value="F:DNA-3-methyladenine glycosylase activity"/>
    <property type="evidence" value="ECO:0007669"/>
    <property type="project" value="TreeGrafter"/>
</dbReference>
<dbReference type="GO" id="GO:0005737">
    <property type="term" value="C:cytoplasm"/>
    <property type="evidence" value="ECO:0007669"/>
    <property type="project" value="TreeGrafter"/>
</dbReference>
<evidence type="ECO:0000259" key="5">
    <source>
        <dbReference type="SMART" id="SM00478"/>
    </source>
</evidence>
<keyword evidence="6" id="KW-0326">Glycosidase</keyword>
<proteinExistence type="predicted"/>
<dbReference type="Gene3D" id="1.10.340.30">
    <property type="entry name" value="Hypothetical protein, domain 2"/>
    <property type="match status" value="1"/>
</dbReference>
<dbReference type="GO" id="GO:0032993">
    <property type="term" value="C:protein-DNA complex"/>
    <property type="evidence" value="ECO:0007669"/>
    <property type="project" value="TreeGrafter"/>
</dbReference>
<dbReference type="SUPFAM" id="SSF48150">
    <property type="entry name" value="DNA-glycosylase"/>
    <property type="match status" value="1"/>
</dbReference>
<dbReference type="PANTHER" id="PTHR43003">
    <property type="entry name" value="DNA-3-METHYLADENINE GLYCOSYLASE"/>
    <property type="match status" value="1"/>
</dbReference>
<evidence type="ECO:0000313" key="6">
    <source>
        <dbReference type="EMBL" id="MBB3204253.1"/>
    </source>
</evidence>
<evidence type="ECO:0000256" key="2">
    <source>
        <dbReference type="ARBA" id="ARBA00012000"/>
    </source>
</evidence>
<gene>
    <name evidence="6" type="ORF">FHS27_000017</name>
</gene>
<dbReference type="GO" id="GO:0006285">
    <property type="term" value="P:base-excision repair, AP site formation"/>
    <property type="evidence" value="ECO:0007669"/>
    <property type="project" value="TreeGrafter"/>
</dbReference>
<dbReference type="AlphaFoldDB" id="A0A7W5DUF6"/>
<comment type="catalytic activity">
    <reaction evidence="1">
        <text>Hydrolysis of alkylated DNA, releasing 3-methyladenine, 3-methylguanine, 7-methylguanine and 7-methyladenine.</text>
        <dbReference type="EC" id="3.2.2.21"/>
    </reaction>
</comment>